<keyword evidence="2" id="KW-1185">Reference proteome</keyword>
<proteinExistence type="predicted"/>
<accession>A0ABQ9IQ37</accession>
<evidence type="ECO:0000313" key="2">
    <source>
        <dbReference type="Proteomes" id="UP001159363"/>
    </source>
</evidence>
<gene>
    <name evidence="1" type="ORF">PR048_003764</name>
</gene>
<comment type="caution">
    <text evidence="1">The sequence shown here is derived from an EMBL/GenBank/DDBJ whole genome shotgun (WGS) entry which is preliminary data.</text>
</comment>
<reference evidence="1 2" key="1">
    <citation type="submission" date="2023-02" db="EMBL/GenBank/DDBJ databases">
        <title>LHISI_Scaffold_Assembly.</title>
        <authorList>
            <person name="Stuart O.P."/>
            <person name="Cleave R."/>
            <person name="Magrath M.J.L."/>
            <person name="Mikheyev A.S."/>
        </authorList>
    </citation>
    <scope>NUCLEOTIDE SEQUENCE [LARGE SCALE GENOMIC DNA]</scope>
    <source>
        <strain evidence="1">Daus_M_001</strain>
        <tissue evidence="1">Leg muscle</tissue>
    </source>
</reference>
<protein>
    <submittedName>
        <fullName evidence="1">Uncharacterized protein</fullName>
    </submittedName>
</protein>
<evidence type="ECO:0000313" key="1">
    <source>
        <dbReference type="EMBL" id="KAJ8898404.1"/>
    </source>
</evidence>
<organism evidence="1 2">
    <name type="scientific">Dryococelus australis</name>
    <dbReference type="NCBI Taxonomy" id="614101"/>
    <lineage>
        <taxon>Eukaryota</taxon>
        <taxon>Metazoa</taxon>
        <taxon>Ecdysozoa</taxon>
        <taxon>Arthropoda</taxon>
        <taxon>Hexapoda</taxon>
        <taxon>Insecta</taxon>
        <taxon>Pterygota</taxon>
        <taxon>Neoptera</taxon>
        <taxon>Polyneoptera</taxon>
        <taxon>Phasmatodea</taxon>
        <taxon>Verophasmatodea</taxon>
        <taxon>Anareolatae</taxon>
        <taxon>Phasmatidae</taxon>
        <taxon>Eurycanthinae</taxon>
        <taxon>Dryococelus</taxon>
    </lineage>
</organism>
<name>A0ABQ9IQ37_9NEOP</name>
<dbReference type="Proteomes" id="UP001159363">
    <property type="component" value="Chromosome 1"/>
</dbReference>
<sequence length="127" mass="14590">MKIGRNSMLLCSRLKHICAPKSMWWWSSSNSTRGFRDRVELFGYFLTELKKLDRSCDFGDLHDSLSRDLIVLGISDRSLQERLLRKTELTLQKYQVETITRADKLLLMAEVKSSTSQGIPCTSSRAS</sequence>
<dbReference type="EMBL" id="JARBHB010000001">
    <property type="protein sequence ID" value="KAJ8898404.1"/>
    <property type="molecule type" value="Genomic_DNA"/>
</dbReference>